<evidence type="ECO:0000256" key="1">
    <source>
        <dbReference type="ARBA" id="ARBA00022723"/>
    </source>
</evidence>
<dbReference type="PROSITE" id="PS51379">
    <property type="entry name" value="4FE4S_FER_2"/>
    <property type="match status" value="2"/>
</dbReference>
<dbReference type="Pfam" id="PF13237">
    <property type="entry name" value="Fer4_10"/>
    <property type="match status" value="1"/>
</dbReference>
<dbReference type="GO" id="GO:0051536">
    <property type="term" value="F:iron-sulfur cluster binding"/>
    <property type="evidence" value="ECO:0007669"/>
    <property type="project" value="UniProtKB-KW"/>
</dbReference>
<reference evidence="5" key="2">
    <citation type="submission" date="2021-04" db="EMBL/GenBank/DDBJ databases">
        <authorList>
            <person name="Gilroy R."/>
        </authorList>
    </citation>
    <scope>NUCLEOTIDE SEQUENCE</scope>
    <source>
        <strain evidence="5">CHK183-1962</strain>
    </source>
</reference>
<accession>A0A9D1XB43</accession>
<feature type="domain" description="4Fe-4S ferredoxin-type" evidence="4">
    <location>
        <begin position="313"/>
        <end position="344"/>
    </location>
</feature>
<keyword evidence="1" id="KW-0479">Metal-binding</keyword>
<proteinExistence type="predicted"/>
<dbReference type="Proteomes" id="UP000886890">
    <property type="component" value="Unassembled WGS sequence"/>
</dbReference>
<evidence type="ECO:0000256" key="2">
    <source>
        <dbReference type="ARBA" id="ARBA00023004"/>
    </source>
</evidence>
<sequence length="374" mass="42008">MKSKVVLIPCSSYEEESLYQSLKQGLGLLGGLGSLIAKEEKILFKPNLVRSSKRERAVVTDPAVMENIFRIFREQGYEHLACGDSCGIGSARKAMKECHMDEALEKYGVEPKEFQEEQKIETERGRTLTLAKDVLAADALVSVCKMKTHALERVTGAVKNQYGCVCGMHKAMGHTQYPNADIFARMLADLNLTLKPRLYIMDGITAMEGNGPTSGDPIQMNVLLFSTDPVALDTVFCHLVYLDPELVPTNVHGEKMGLGTWKSSQIDVETPEGTFTPEQIREKYGNREFHVDRKKVKGKNIMDTFRVFGIFRKKPYIVKDQCRKCGVCVSACPVEGKAIQFKNGRTNPPVYDYKKCIRCFCCQEMCPHRAIRVK</sequence>
<dbReference type="GO" id="GO:0046872">
    <property type="term" value="F:metal ion binding"/>
    <property type="evidence" value="ECO:0007669"/>
    <property type="project" value="UniProtKB-KW"/>
</dbReference>
<evidence type="ECO:0000313" key="5">
    <source>
        <dbReference type="EMBL" id="HIX76239.1"/>
    </source>
</evidence>
<reference evidence="5" key="1">
    <citation type="journal article" date="2021" name="PeerJ">
        <title>Extensive microbial diversity within the chicken gut microbiome revealed by metagenomics and culture.</title>
        <authorList>
            <person name="Gilroy R."/>
            <person name="Ravi A."/>
            <person name="Getino M."/>
            <person name="Pursley I."/>
            <person name="Horton D.L."/>
            <person name="Alikhan N.F."/>
            <person name="Baker D."/>
            <person name="Gharbi K."/>
            <person name="Hall N."/>
            <person name="Watson M."/>
            <person name="Adriaenssens E.M."/>
            <person name="Foster-Nyarko E."/>
            <person name="Jarju S."/>
            <person name="Secka A."/>
            <person name="Antonio M."/>
            <person name="Oren A."/>
            <person name="Chaudhuri R.R."/>
            <person name="La Ragione R."/>
            <person name="Hildebrand F."/>
            <person name="Pallen M.J."/>
        </authorList>
    </citation>
    <scope>NUCLEOTIDE SEQUENCE</scope>
    <source>
        <strain evidence="5">CHK183-1962</strain>
    </source>
</reference>
<dbReference type="InterPro" id="IPR017896">
    <property type="entry name" value="4Fe4S_Fe-S-bd"/>
</dbReference>
<dbReference type="PROSITE" id="PS00198">
    <property type="entry name" value="4FE4S_FER_1"/>
    <property type="match status" value="2"/>
</dbReference>
<protein>
    <submittedName>
        <fullName evidence="5">DUF362 domain-containing protein</fullName>
    </submittedName>
</protein>
<name>A0A9D1XB43_9FIRM</name>
<dbReference type="SUPFAM" id="SSF54862">
    <property type="entry name" value="4Fe-4S ferredoxins"/>
    <property type="match status" value="1"/>
</dbReference>
<organism evidence="5 6">
    <name type="scientific">Candidatus Fusicatenibacter merdavium</name>
    <dbReference type="NCBI Taxonomy" id="2838600"/>
    <lineage>
        <taxon>Bacteria</taxon>
        <taxon>Bacillati</taxon>
        <taxon>Bacillota</taxon>
        <taxon>Clostridia</taxon>
        <taxon>Lachnospirales</taxon>
        <taxon>Lachnospiraceae</taxon>
        <taxon>Fusicatenibacter</taxon>
    </lineage>
</organism>
<dbReference type="Pfam" id="PF04015">
    <property type="entry name" value="DUF362"/>
    <property type="match status" value="1"/>
</dbReference>
<dbReference type="PANTHER" id="PTHR43122">
    <property type="entry name" value="FERREDOXIN SUBUNIT OF PYRUVATE:FLAVODOXIN OXIDOREDUCTASE-RELATED"/>
    <property type="match status" value="1"/>
</dbReference>
<dbReference type="PANTHER" id="PTHR43122:SF1">
    <property type="entry name" value="IRON-SULFUR-BINDING PROTEIN"/>
    <property type="match status" value="1"/>
</dbReference>
<gene>
    <name evidence="5" type="ORF">H9734_01380</name>
</gene>
<dbReference type="Gene3D" id="3.30.70.20">
    <property type="match status" value="1"/>
</dbReference>
<evidence type="ECO:0000256" key="3">
    <source>
        <dbReference type="ARBA" id="ARBA00023014"/>
    </source>
</evidence>
<evidence type="ECO:0000259" key="4">
    <source>
        <dbReference type="PROSITE" id="PS51379"/>
    </source>
</evidence>
<dbReference type="EMBL" id="DXEK01000018">
    <property type="protein sequence ID" value="HIX76239.1"/>
    <property type="molecule type" value="Genomic_DNA"/>
</dbReference>
<dbReference type="InterPro" id="IPR017900">
    <property type="entry name" value="4Fe4S_Fe_S_CS"/>
</dbReference>
<comment type="caution">
    <text evidence="5">The sequence shown here is derived from an EMBL/GenBank/DDBJ whole genome shotgun (WGS) entry which is preliminary data.</text>
</comment>
<evidence type="ECO:0000313" key="6">
    <source>
        <dbReference type="Proteomes" id="UP000886890"/>
    </source>
</evidence>
<dbReference type="AlphaFoldDB" id="A0A9D1XB43"/>
<keyword evidence="3" id="KW-0411">Iron-sulfur</keyword>
<keyword evidence="2" id="KW-0408">Iron</keyword>
<feature type="domain" description="4Fe-4S ferredoxin-type" evidence="4">
    <location>
        <begin position="347"/>
        <end position="374"/>
    </location>
</feature>
<dbReference type="InterPro" id="IPR007160">
    <property type="entry name" value="DUF362"/>
</dbReference>